<evidence type="ECO:0000256" key="1">
    <source>
        <dbReference type="SAM" id="MobiDB-lite"/>
    </source>
</evidence>
<dbReference type="EMBL" id="JBCGDC010000097">
    <property type="protein sequence ID" value="MFB6396562.1"/>
    <property type="molecule type" value="Genomic_DNA"/>
</dbReference>
<protein>
    <recommendedName>
        <fullName evidence="4">Small secreted hydrophilic protein</fullName>
    </recommendedName>
</protein>
<evidence type="ECO:0000313" key="2">
    <source>
        <dbReference type="EMBL" id="MFB6396562.1"/>
    </source>
</evidence>
<proteinExistence type="predicted"/>
<feature type="compositionally biased region" description="Acidic residues" evidence="1">
    <location>
        <begin position="86"/>
        <end position="104"/>
    </location>
</feature>
<sequence>MSAQKVATGVGLAALAALFVGVGLPALLPPAAVPEIRIVVPVTENAEMGTADEAEPDPTGQVPPATGGDDDDDDGGGSRPGGGSGDDGEDDDDSDDDDDDGDDD</sequence>
<evidence type="ECO:0008006" key="4">
    <source>
        <dbReference type="Google" id="ProtNLM"/>
    </source>
</evidence>
<dbReference type="Proteomes" id="UP001582793">
    <property type="component" value="Unassembled WGS sequence"/>
</dbReference>
<feature type="region of interest" description="Disordered" evidence="1">
    <location>
        <begin position="47"/>
        <end position="104"/>
    </location>
</feature>
<accession>A0ABV5CX37</accession>
<organism evidence="2 3">
    <name type="scientific">Polymorphospora lycopeni</name>
    <dbReference type="NCBI Taxonomy" id="3140240"/>
    <lineage>
        <taxon>Bacteria</taxon>
        <taxon>Bacillati</taxon>
        <taxon>Actinomycetota</taxon>
        <taxon>Actinomycetes</taxon>
        <taxon>Micromonosporales</taxon>
        <taxon>Micromonosporaceae</taxon>
        <taxon>Polymorphospora</taxon>
    </lineage>
</organism>
<name>A0ABV5CX37_9ACTN</name>
<reference evidence="2 3" key="1">
    <citation type="submission" date="2024-04" db="EMBL/GenBank/DDBJ databases">
        <title>Polymorphospora sp. isolated from Baiyangdian Lake in Xiong'an New Area.</title>
        <authorList>
            <person name="Zhang X."/>
            <person name="Liu J."/>
        </authorList>
    </citation>
    <scope>NUCLEOTIDE SEQUENCE [LARGE SCALE GENOMIC DNA]</scope>
    <source>
        <strain evidence="2 3">2-325</strain>
    </source>
</reference>
<comment type="caution">
    <text evidence="2">The sequence shown here is derived from an EMBL/GenBank/DDBJ whole genome shotgun (WGS) entry which is preliminary data.</text>
</comment>
<gene>
    <name evidence="2" type="ORF">AAFH96_26180</name>
</gene>
<dbReference type="RefSeq" id="WP_364214194.1">
    <property type="nucleotide sequence ID" value="NZ_JBCGDC010000097.1"/>
</dbReference>
<keyword evidence="3" id="KW-1185">Reference proteome</keyword>
<evidence type="ECO:0000313" key="3">
    <source>
        <dbReference type="Proteomes" id="UP001582793"/>
    </source>
</evidence>